<evidence type="ECO:0000256" key="2">
    <source>
        <dbReference type="ARBA" id="ARBA00022448"/>
    </source>
</evidence>
<proteinExistence type="inferred from homology"/>
<evidence type="ECO:0000256" key="6">
    <source>
        <dbReference type="ARBA" id="ARBA00022989"/>
    </source>
</evidence>
<organism evidence="11 12">
    <name type="scientific">Dysosmobacter segnis</name>
    <dbReference type="NCBI Taxonomy" id="2763042"/>
    <lineage>
        <taxon>Bacteria</taxon>
        <taxon>Bacillati</taxon>
        <taxon>Bacillota</taxon>
        <taxon>Clostridia</taxon>
        <taxon>Eubacteriales</taxon>
        <taxon>Oscillospiraceae</taxon>
        <taxon>Dysosmobacter</taxon>
    </lineage>
</organism>
<feature type="transmembrane region" description="Helical" evidence="9">
    <location>
        <begin position="16"/>
        <end position="35"/>
    </location>
</feature>
<evidence type="ECO:0000256" key="5">
    <source>
        <dbReference type="ARBA" id="ARBA00022692"/>
    </source>
</evidence>
<evidence type="ECO:0000313" key="11">
    <source>
        <dbReference type="EMBL" id="MBC5770245.1"/>
    </source>
</evidence>
<feature type="transmembrane region" description="Helical" evidence="9">
    <location>
        <begin position="138"/>
        <end position="159"/>
    </location>
</feature>
<accession>A0A923MHN9</accession>
<feature type="domain" description="Tripartite ATP-independent periplasmic transporters DctQ component" evidence="10">
    <location>
        <begin position="29"/>
        <end position="155"/>
    </location>
</feature>
<reference evidence="11" key="1">
    <citation type="submission" date="2020-08" db="EMBL/GenBank/DDBJ databases">
        <title>Genome public.</title>
        <authorList>
            <person name="Liu C."/>
            <person name="Sun Q."/>
        </authorList>
    </citation>
    <scope>NUCLEOTIDE SEQUENCE</scope>
    <source>
        <strain evidence="11">BX15</strain>
    </source>
</reference>
<dbReference type="PANTHER" id="PTHR35011:SF10">
    <property type="entry name" value="TRAP TRANSPORTER SMALL PERMEASE PROTEIN"/>
    <property type="match status" value="1"/>
</dbReference>
<evidence type="ECO:0000256" key="1">
    <source>
        <dbReference type="ARBA" id="ARBA00004429"/>
    </source>
</evidence>
<dbReference type="EMBL" id="JACOQI010000006">
    <property type="protein sequence ID" value="MBC5770245.1"/>
    <property type="molecule type" value="Genomic_DNA"/>
</dbReference>
<keyword evidence="12" id="KW-1185">Reference proteome</keyword>
<dbReference type="InterPro" id="IPR055348">
    <property type="entry name" value="DctQ"/>
</dbReference>
<dbReference type="Pfam" id="PF04290">
    <property type="entry name" value="DctQ"/>
    <property type="match status" value="1"/>
</dbReference>
<keyword evidence="5 9" id="KW-0812">Transmembrane</keyword>
<dbReference type="Proteomes" id="UP000620327">
    <property type="component" value="Unassembled WGS sequence"/>
</dbReference>
<keyword evidence="3" id="KW-1003">Cell membrane</keyword>
<feature type="transmembrane region" description="Helical" evidence="9">
    <location>
        <begin position="96"/>
        <end position="118"/>
    </location>
</feature>
<protein>
    <submittedName>
        <fullName evidence="11">TRAP transporter small permease</fullName>
    </submittedName>
</protein>
<dbReference type="PANTHER" id="PTHR35011">
    <property type="entry name" value="2,3-DIKETO-L-GULONATE TRAP TRANSPORTER SMALL PERMEASE PROTEIN YIAM"/>
    <property type="match status" value="1"/>
</dbReference>
<evidence type="ECO:0000313" key="12">
    <source>
        <dbReference type="Proteomes" id="UP000620327"/>
    </source>
</evidence>
<evidence type="ECO:0000256" key="9">
    <source>
        <dbReference type="SAM" id="Phobius"/>
    </source>
</evidence>
<keyword evidence="2" id="KW-0813">Transport</keyword>
<dbReference type="GO" id="GO:0022857">
    <property type="term" value="F:transmembrane transporter activity"/>
    <property type="evidence" value="ECO:0007669"/>
    <property type="project" value="TreeGrafter"/>
</dbReference>
<comment type="subcellular location">
    <subcellularLocation>
        <location evidence="1">Cell inner membrane</location>
        <topology evidence="1">Multi-pass membrane protein</topology>
    </subcellularLocation>
</comment>
<feature type="transmembrane region" description="Helical" evidence="9">
    <location>
        <begin position="55"/>
        <end position="75"/>
    </location>
</feature>
<evidence type="ECO:0000256" key="4">
    <source>
        <dbReference type="ARBA" id="ARBA00022519"/>
    </source>
</evidence>
<evidence type="ECO:0000256" key="8">
    <source>
        <dbReference type="ARBA" id="ARBA00038436"/>
    </source>
</evidence>
<sequence>MKTLDQLYAIHSKIKNIFLALGGAGVFVMMLYITVDVLVRNLSNTALIGTFEIVSYYIMPLTILPSMCLALASGVMPRIVAMTNRLPQKAQRIDAIILPILEIAAYVLMCRFSIKYAISATNDQLTFIAGTTSLPVWFMYYLPPVAYVMMTVESLFVLLKNILTGNTTILYKGVDPDEENASI</sequence>
<gene>
    <name evidence="11" type="ORF">H8Z83_07905</name>
</gene>
<dbReference type="AlphaFoldDB" id="A0A923MHN9"/>
<keyword evidence="7 9" id="KW-0472">Membrane</keyword>
<dbReference type="InterPro" id="IPR007387">
    <property type="entry name" value="TRAP_DctQ"/>
</dbReference>
<evidence type="ECO:0000259" key="10">
    <source>
        <dbReference type="Pfam" id="PF04290"/>
    </source>
</evidence>
<evidence type="ECO:0000256" key="3">
    <source>
        <dbReference type="ARBA" id="ARBA00022475"/>
    </source>
</evidence>
<comment type="similarity">
    <text evidence="8">Belongs to the TRAP transporter small permease family.</text>
</comment>
<keyword evidence="4" id="KW-0997">Cell inner membrane</keyword>
<keyword evidence="6 9" id="KW-1133">Transmembrane helix</keyword>
<evidence type="ECO:0000256" key="7">
    <source>
        <dbReference type="ARBA" id="ARBA00023136"/>
    </source>
</evidence>
<dbReference type="RefSeq" id="WP_187014537.1">
    <property type="nucleotide sequence ID" value="NZ_JACOQI010000006.1"/>
</dbReference>
<dbReference type="GO" id="GO:0005886">
    <property type="term" value="C:plasma membrane"/>
    <property type="evidence" value="ECO:0007669"/>
    <property type="project" value="UniProtKB-SubCell"/>
</dbReference>
<dbReference type="GO" id="GO:0015740">
    <property type="term" value="P:C4-dicarboxylate transport"/>
    <property type="evidence" value="ECO:0007669"/>
    <property type="project" value="TreeGrafter"/>
</dbReference>
<name>A0A923MHN9_9FIRM</name>
<comment type="caution">
    <text evidence="11">The sequence shown here is derived from an EMBL/GenBank/DDBJ whole genome shotgun (WGS) entry which is preliminary data.</text>
</comment>